<dbReference type="InterPro" id="IPR052942">
    <property type="entry name" value="LPS_cholinephosphotransferase"/>
</dbReference>
<sequence>MVLDEKSLRKLQLIELGALLEVKRICEKHHIQYILTGGSLLGAVRHHGFIPWDDDIDIGMLRDDYERFVSVCGSELNEMYYLQTQSSDVNYAYPFSKIRVNGTQYMDESTWHIEMHHGVWIDIFPYDNFPDDKIASILHTYALRYFMDSYCVLCGYGSSRGVFYQIFRIFASLPLRFFGKKLSLRAMIYEITRYNKVRTEYVTMSMSMPKYSRFFCKREDFFNIQFIMFEGHHFPIPAVSHPILSRMYGDDYMQYPPVDQRHPIHNPIVFDLGNQDV</sequence>
<gene>
    <name evidence="2" type="ORF">O0S10_06190</name>
</gene>
<evidence type="ECO:0000259" key="1">
    <source>
        <dbReference type="Pfam" id="PF04991"/>
    </source>
</evidence>
<dbReference type="PANTHER" id="PTHR43404">
    <property type="entry name" value="LIPOPOLYSACCHARIDE CHOLINEPHOSPHOTRANSFERASE LICD"/>
    <property type="match status" value="1"/>
</dbReference>
<dbReference type="RefSeq" id="WP_268925018.1">
    <property type="nucleotide sequence ID" value="NZ_JAPTGB010000011.1"/>
</dbReference>
<accession>A0ABT4IHU1</accession>
<comment type="caution">
    <text evidence="2">The sequence shown here is derived from an EMBL/GenBank/DDBJ whole genome shotgun (WGS) entry which is preliminary data.</text>
</comment>
<dbReference type="Proteomes" id="UP001141422">
    <property type="component" value="Unassembled WGS sequence"/>
</dbReference>
<feature type="domain" description="LicD/FKTN/FKRP nucleotidyltransferase" evidence="1">
    <location>
        <begin position="26"/>
        <end position="249"/>
    </location>
</feature>
<reference evidence="2" key="1">
    <citation type="submission" date="2022-12" db="EMBL/GenBank/DDBJ databases">
        <title>Isolation and characterisation of novel Methanocorpusculum spp. from native Australian herbivores indicates the genus is ancestrally host-associated.</title>
        <authorList>
            <person name="Volmer J.G."/>
            <person name="Soo R.M."/>
            <person name="Evans P.N."/>
            <person name="Hoedt E.C."/>
            <person name="Astorga Alsina A.L."/>
            <person name="Woodcroft B.J."/>
            <person name="Tyson G.W."/>
            <person name="Hugenholtz P."/>
            <person name="Morrison M."/>
        </authorList>
    </citation>
    <scope>NUCLEOTIDE SEQUENCE</scope>
    <source>
        <strain evidence="2">MG</strain>
    </source>
</reference>
<keyword evidence="3" id="KW-1185">Reference proteome</keyword>
<proteinExistence type="predicted"/>
<dbReference type="Pfam" id="PF04991">
    <property type="entry name" value="LicD"/>
    <property type="match status" value="1"/>
</dbReference>
<name>A0ABT4IHU1_9EURY</name>
<dbReference type="EMBL" id="JAPTGB010000011">
    <property type="protein sequence ID" value="MCZ0860817.1"/>
    <property type="molecule type" value="Genomic_DNA"/>
</dbReference>
<dbReference type="InterPro" id="IPR007074">
    <property type="entry name" value="LicD/FKTN/FKRP_NTP_transf"/>
</dbReference>
<dbReference type="PANTHER" id="PTHR43404:SF2">
    <property type="entry name" value="LIPOPOLYSACCHARIDE CHOLINEPHOSPHOTRANSFERASE LICD"/>
    <property type="match status" value="1"/>
</dbReference>
<protein>
    <submittedName>
        <fullName evidence="2">LicD family protein</fullName>
    </submittedName>
</protein>
<evidence type="ECO:0000313" key="3">
    <source>
        <dbReference type="Proteomes" id="UP001141422"/>
    </source>
</evidence>
<organism evidence="2 3">
    <name type="scientific">Methanocorpusculum petauri</name>
    <dbReference type="NCBI Taxonomy" id="3002863"/>
    <lineage>
        <taxon>Archaea</taxon>
        <taxon>Methanobacteriati</taxon>
        <taxon>Methanobacteriota</taxon>
        <taxon>Stenosarchaea group</taxon>
        <taxon>Methanomicrobia</taxon>
        <taxon>Methanomicrobiales</taxon>
        <taxon>Methanocorpusculaceae</taxon>
        <taxon>Methanocorpusculum</taxon>
    </lineage>
</organism>
<evidence type="ECO:0000313" key="2">
    <source>
        <dbReference type="EMBL" id="MCZ0860817.1"/>
    </source>
</evidence>